<accession>A0A2P2QKK8</accession>
<proteinExistence type="predicted"/>
<evidence type="ECO:0000256" key="1">
    <source>
        <dbReference type="SAM" id="SignalP"/>
    </source>
</evidence>
<feature type="chain" id="PRO_5015142871" evidence="1">
    <location>
        <begin position="20"/>
        <end position="44"/>
    </location>
</feature>
<organism evidence="2">
    <name type="scientific">Rhizophora mucronata</name>
    <name type="common">Asiatic mangrove</name>
    <dbReference type="NCBI Taxonomy" id="61149"/>
    <lineage>
        <taxon>Eukaryota</taxon>
        <taxon>Viridiplantae</taxon>
        <taxon>Streptophyta</taxon>
        <taxon>Embryophyta</taxon>
        <taxon>Tracheophyta</taxon>
        <taxon>Spermatophyta</taxon>
        <taxon>Magnoliopsida</taxon>
        <taxon>eudicotyledons</taxon>
        <taxon>Gunneridae</taxon>
        <taxon>Pentapetalae</taxon>
        <taxon>rosids</taxon>
        <taxon>fabids</taxon>
        <taxon>Malpighiales</taxon>
        <taxon>Rhizophoraceae</taxon>
        <taxon>Rhizophora</taxon>
    </lineage>
</organism>
<name>A0A2P2QKK8_RHIMU</name>
<dbReference type="EMBL" id="GGEC01087037">
    <property type="protein sequence ID" value="MBX67521.1"/>
    <property type="molecule type" value="Transcribed_RNA"/>
</dbReference>
<sequence length="44" mass="4846">MATRAHLLPLLMDLGFSCCELPPNQYSLSDDAGLEVQIKLVLND</sequence>
<protein>
    <submittedName>
        <fullName evidence="2">Uncharacterized protein</fullName>
    </submittedName>
</protein>
<reference evidence="2" key="1">
    <citation type="submission" date="2018-02" db="EMBL/GenBank/DDBJ databases">
        <title>Rhizophora mucronata_Transcriptome.</title>
        <authorList>
            <person name="Meera S.P."/>
            <person name="Sreeshan A."/>
            <person name="Augustine A."/>
        </authorList>
    </citation>
    <scope>NUCLEOTIDE SEQUENCE</scope>
    <source>
        <tissue evidence="2">Leaf</tissue>
    </source>
</reference>
<feature type="signal peptide" evidence="1">
    <location>
        <begin position="1"/>
        <end position="19"/>
    </location>
</feature>
<dbReference type="AlphaFoldDB" id="A0A2P2QKK8"/>
<evidence type="ECO:0000313" key="2">
    <source>
        <dbReference type="EMBL" id="MBX67521.1"/>
    </source>
</evidence>
<keyword evidence="1" id="KW-0732">Signal</keyword>